<gene>
    <name evidence="2" type="ORF">BSP38_250</name>
</gene>
<name>A0A345MKB0_BPBSP</name>
<organism evidence="2 3">
    <name type="scientific">Bacillus phage BSP38</name>
    <dbReference type="NCBI Taxonomy" id="2283013"/>
    <lineage>
        <taxon>Viruses</taxon>
        <taxon>Duplodnaviria</taxon>
        <taxon>Heunggongvirae</taxon>
        <taxon>Uroviricota</taxon>
        <taxon>Caudoviricetes</taxon>
        <taxon>Herelleviridae</taxon>
        <taxon>Bastillevirinae</taxon>
        <taxon>Jeonjuvirus</taxon>
        <taxon>Jeonjuvirus BSP38</taxon>
    </lineage>
</organism>
<proteinExistence type="predicted"/>
<reference evidence="2 3" key="1">
    <citation type="submission" date="2018-07" db="EMBL/GenBank/DDBJ databases">
        <title>Complete nucleotide sequence of Bacillus phage BSP38.</title>
        <authorList>
            <person name="Ghosh K."/>
            <person name="Kim K.-P."/>
        </authorList>
    </citation>
    <scope>NUCLEOTIDE SEQUENCE [LARGE SCALE GENOMIC DNA]</scope>
</reference>
<protein>
    <submittedName>
        <fullName evidence="2">Uncharacterized protein</fullName>
    </submittedName>
</protein>
<evidence type="ECO:0000313" key="3">
    <source>
        <dbReference type="Proteomes" id="UP000260425"/>
    </source>
</evidence>
<dbReference type="Proteomes" id="UP000260425">
    <property type="component" value="Segment"/>
</dbReference>
<feature type="transmembrane region" description="Helical" evidence="1">
    <location>
        <begin position="7"/>
        <end position="27"/>
    </location>
</feature>
<accession>A0A345MKB0</accession>
<organismHost>
    <name type="scientific">Bacillus subtilis</name>
    <dbReference type="NCBI Taxonomy" id="1423"/>
</organismHost>
<keyword evidence="3" id="KW-1185">Reference proteome</keyword>
<keyword evidence="1" id="KW-1133">Transmembrane helix</keyword>
<evidence type="ECO:0000313" key="2">
    <source>
        <dbReference type="EMBL" id="AXH71292.1"/>
    </source>
</evidence>
<sequence>MKASKVLIITANLLIALGWILLLAGHAVNNLTIGITAITVFVIAGITGLASISVLLYKERGNNDRA</sequence>
<keyword evidence="1" id="KW-0472">Membrane</keyword>
<keyword evidence="1" id="KW-0812">Transmembrane</keyword>
<evidence type="ECO:0000256" key="1">
    <source>
        <dbReference type="SAM" id="Phobius"/>
    </source>
</evidence>
<dbReference type="EMBL" id="MH606185">
    <property type="protein sequence ID" value="AXH71292.1"/>
    <property type="molecule type" value="Genomic_DNA"/>
</dbReference>
<feature type="transmembrane region" description="Helical" evidence="1">
    <location>
        <begin position="33"/>
        <end position="57"/>
    </location>
</feature>